<name>A0A7X0P452_9ACTN</name>
<keyword evidence="3" id="KW-1185">Reference proteome</keyword>
<organism evidence="2 3">
    <name type="scientific">Nonomuraea rubra</name>
    <dbReference type="NCBI Taxonomy" id="46180"/>
    <lineage>
        <taxon>Bacteria</taxon>
        <taxon>Bacillati</taxon>
        <taxon>Actinomycetota</taxon>
        <taxon>Actinomycetes</taxon>
        <taxon>Streptosporangiales</taxon>
        <taxon>Streptosporangiaceae</taxon>
        <taxon>Nonomuraea</taxon>
    </lineage>
</organism>
<protein>
    <submittedName>
        <fullName evidence="2">Uncharacterized protein</fullName>
    </submittedName>
</protein>
<dbReference type="Proteomes" id="UP000565579">
    <property type="component" value="Unassembled WGS sequence"/>
</dbReference>
<sequence length="183" mass="19408">MLPLSLGMAWLLLAPLCLWLLIRGSNTERAGAILTLALLEAGTIAMNAVLHPAIPARSAAAHTLPSPPSPPARTAPMPASCDERAQVPRTAQPKPGGELLLTWPATPRECARAEVTLLARDRKMLIWLRTTGRTGEHEARGGVLTLPVRVKDGTASVRVPLHGEPRYAPADGRSGRRIPGPAA</sequence>
<accession>A0A7X0P452</accession>
<gene>
    <name evidence="2" type="ORF">HD593_009710</name>
</gene>
<feature type="region of interest" description="Disordered" evidence="1">
    <location>
        <begin position="161"/>
        <end position="183"/>
    </location>
</feature>
<dbReference type="RefSeq" id="WP_185109565.1">
    <property type="nucleotide sequence ID" value="NZ_JACHMI010000001.1"/>
</dbReference>
<feature type="region of interest" description="Disordered" evidence="1">
    <location>
        <begin position="60"/>
        <end position="79"/>
    </location>
</feature>
<comment type="caution">
    <text evidence="2">The sequence shown here is derived from an EMBL/GenBank/DDBJ whole genome shotgun (WGS) entry which is preliminary data.</text>
</comment>
<dbReference type="AlphaFoldDB" id="A0A7X0P452"/>
<proteinExistence type="predicted"/>
<reference evidence="2 3" key="1">
    <citation type="submission" date="2020-08" db="EMBL/GenBank/DDBJ databases">
        <title>Sequencing the genomes of 1000 actinobacteria strains.</title>
        <authorList>
            <person name="Klenk H.-P."/>
        </authorList>
    </citation>
    <scope>NUCLEOTIDE SEQUENCE [LARGE SCALE GENOMIC DNA]</scope>
    <source>
        <strain evidence="2 3">DSM 43768</strain>
    </source>
</reference>
<evidence type="ECO:0000256" key="1">
    <source>
        <dbReference type="SAM" id="MobiDB-lite"/>
    </source>
</evidence>
<evidence type="ECO:0000313" key="3">
    <source>
        <dbReference type="Proteomes" id="UP000565579"/>
    </source>
</evidence>
<evidence type="ECO:0000313" key="2">
    <source>
        <dbReference type="EMBL" id="MBB6554915.1"/>
    </source>
</evidence>
<dbReference type="EMBL" id="JACHMI010000001">
    <property type="protein sequence ID" value="MBB6554915.1"/>
    <property type="molecule type" value="Genomic_DNA"/>
</dbReference>